<proteinExistence type="predicted"/>
<organism evidence="1 2">
    <name type="scientific">Pseudomonas phage Phabio</name>
    <dbReference type="NCBI Taxonomy" id="2006668"/>
    <lineage>
        <taxon>Viruses</taxon>
        <taxon>Duplodnaviria</taxon>
        <taxon>Heunggongvirae</taxon>
        <taxon>Uroviricota</taxon>
        <taxon>Caudoviricetes</taxon>
        <taxon>Chimalliviridae</taxon>
        <taxon>Phabiovirus</taxon>
        <taxon>Phabiovirus phabio</taxon>
    </lineage>
</organism>
<evidence type="ECO:0000313" key="2">
    <source>
        <dbReference type="Proteomes" id="UP000225448"/>
    </source>
</evidence>
<dbReference type="Proteomes" id="UP000225448">
    <property type="component" value="Segment"/>
</dbReference>
<accession>A0A1Y0SWI2</accession>
<sequence length="43" mass="5131">MMMADAWFVQTGNVINCNKQIKKIFEWNSQHLENRHDTGRHSN</sequence>
<evidence type="ECO:0000313" key="1">
    <source>
        <dbReference type="EMBL" id="ARV76845.1"/>
    </source>
</evidence>
<gene>
    <name evidence="1" type="ORF">PHABIO_214</name>
</gene>
<name>A0A1Y0SWI2_9CAUD</name>
<protein>
    <submittedName>
        <fullName evidence="1">Uncharacterized protein</fullName>
    </submittedName>
</protein>
<reference evidence="1 2" key="1">
    <citation type="submission" date="2017-05" db="EMBL/GenBank/DDBJ databases">
        <authorList>
            <person name="Song R."/>
            <person name="Chenine A.L."/>
            <person name="Ruprecht R.M."/>
        </authorList>
    </citation>
    <scope>NUCLEOTIDE SEQUENCE [LARGE SCALE GENOMIC DNA]</scope>
</reference>
<dbReference type="EMBL" id="MF042360">
    <property type="protein sequence ID" value="ARV76845.1"/>
    <property type="molecule type" value="Genomic_DNA"/>
</dbReference>
<keyword evidence="2" id="KW-1185">Reference proteome</keyword>